<name>S2DSN2_INDAL</name>
<dbReference type="SUPFAM" id="SSF82171">
    <property type="entry name" value="DPP6 N-terminal domain-like"/>
    <property type="match status" value="1"/>
</dbReference>
<sequence length="228" mass="25609">MKNLEFNSFSYSNQKGPYSFMGAPENLAMFFSRDVDGVYSIHVVTEKPVSAVDSREVSHFRIMNESANEMYPCFYGKEFIKGDLNGDGIPEKMLFSSDKDGQFDIYEVDIPSGMTPLEFLADTSPKEVRKLSINTNSNDHMPFVLGEKLVFASDRPGGMGGYDLYYAKKTADGWSSPINFGHPINSEFDEYRPVVSSAYWFLNNLMIFSSNRPGGKGGFDLYYVGVPK</sequence>
<dbReference type="AlphaFoldDB" id="S2DSN2"/>
<gene>
    <name evidence="1" type="ORF">A33Q_0167</name>
</gene>
<dbReference type="Proteomes" id="UP000006073">
    <property type="component" value="Unassembled WGS sequence"/>
</dbReference>
<keyword evidence="2" id="KW-1185">Reference proteome</keyword>
<dbReference type="STRING" id="1189612.A33Q_0167"/>
<dbReference type="EMBL" id="ALWO02000005">
    <property type="protein sequence ID" value="EPA00296.1"/>
    <property type="molecule type" value="Genomic_DNA"/>
</dbReference>
<reference evidence="1 2" key="1">
    <citation type="journal article" date="2013" name="Genome Announc.">
        <title>Draft Genome Sequence of Indibacter alkaliphilus Strain LW1T, Isolated from Lonar Lake, a Haloalkaline Lake in the Buldana District of Maharashtra, India.</title>
        <authorList>
            <person name="Singh A."/>
            <person name="Kumar Jangir P."/>
            <person name="Sharma R."/>
            <person name="Singh A."/>
            <person name="Kumar Pinnaka A."/>
            <person name="Shivaji S."/>
        </authorList>
    </citation>
    <scope>NUCLEOTIDE SEQUENCE [LARGE SCALE GENOMIC DNA]</scope>
    <source>
        <strain evidence="2">CCUG 57479 / KCTC 22604 / LW1</strain>
    </source>
</reference>
<accession>S2DSN2</accession>
<proteinExistence type="predicted"/>
<evidence type="ECO:0000313" key="1">
    <source>
        <dbReference type="EMBL" id="EPA00296.1"/>
    </source>
</evidence>
<comment type="caution">
    <text evidence="1">The sequence shown here is derived from an EMBL/GenBank/DDBJ whole genome shotgun (WGS) entry which is preliminary data.</text>
</comment>
<protein>
    <recommendedName>
        <fullName evidence="3">WD40-like Beta Propeller Repeat</fullName>
    </recommendedName>
</protein>
<dbReference type="Pfam" id="PF07676">
    <property type="entry name" value="PD40"/>
    <property type="match status" value="1"/>
</dbReference>
<evidence type="ECO:0000313" key="2">
    <source>
        <dbReference type="Proteomes" id="UP000006073"/>
    </source>
</evidence>
<evidence type="ECO:0008006" key="3">
    <source>
        <dbReference type="Google" id="ProtNLM"/>
    </source>
</evidence>
<dbReference type="eggNOG" id="COG0823">
    <property type="taxonomic scope" value="Bacteria"/>
</dbReference>
<dbReference type="InterPro" id="IPR011659">
    <property type="entry name" value="WD40"/>
</dbReference>
<organism evidence="1 2">
    <name type="scientific">Indibacter alkaliphilus (strain CCUG 57479 / KCTC 22604 / LW1)</name>
    <dbReference type="NCBI Taxonomy" id="1189612"/>
    <lineage>
        <taxon>Bacteria</taxon>
        <taxon>Pseudomonadati</taxon>
        <taxon>Bacteroidota</taxon>
        <taxon>Cytophagia</taxon>
        <taxon>Cytophagales</taxon>
        <taxon>Cyclobacteriaceae</taxon>
    </lineage>
</organism>